<keyword evidence="1" id="KW-0472">Membrane</keyword>
<dbReference type="eggNOG" id="ENOG5030GDZ">
    <property type="taxonomic scope" value="Bacteria"/>
</dbReference>
<dbReference type="Proteomes" id="UP000092714">
    <property type="component" value="Unassembled WGS sequence"/>
</dbReference>
<organism evidence="3 4">
    <name type="scientific">Clostridium paraputrificum</name>
    <dbReference type="NCBI Taxonomy" id="29363"/>
    <lineage>
        <taxon>Bacteria</taxon>
        <taxon>Bacillati</taxon>
        <taxon>Bacillota</taxon>
        <taxon>Clostridia</taxon>
        <taxon>Eubacteriales</taxon>
        <taxon>Clostridiaceae</taxon>
        <taxon>Clostridium</taxon>
    </lineage>
</organism>
<dbReference type="OrthoDB" id="4990at2"/>
<keyword evidence="4" id="KW-1185">Reference proteome</keyword>
<dbReference type="InterPro" id="IPR025436">
    <property type="entry name" value="DUF4179"/>
</dbReference>
<keyword evidence="1" id="KW-0812">Transmembrane</keyword>
<dbReference type="AlphaFoldDB" id="A0A174QGN8"/>
<protein>
    <recommendedName>
        <fullName evidence="2">DUF4179 domain-containing protein</fullName>
    </recommendedName>
</protein>
<comment type="caution">
    <text evidence="3">The sequence shown here is derived from an EMBL/GenBank/DDBJ whole genome shotgun (WGS) entry which is preliminary data.</text>
</comment>
<feature type="transmembrane region" description="Helical" evidence="1">
    <location>
        <begin position="42"/>
        <end position="64"/>
    </location>
</feature>
<proteinExistence type="predicted"/>
<evidence type="ECO:0000313" key="4">
    <source>
        <dbReference type="Proteomes" id="UP000092714"/>
    </source>
</evidence>
<dbReference type="Pfam" id="PF13786">
    <property type="entry name" value="DUF4179"/>
    <property type="match status" value="1"/>
</dbReference>
<evidence type="ECO:0000259" key="2">
    <source>
        <dbReference type="Pfam" id="PF13786"/>
    </source>
</evidence>
<keyword evidence="1" id="KW-1133">Transmembrane helix</keyword>
<accession>A0A174QGN8</accession>
<name>A0A174QGN8_9CLOT</name>
<sequence length="412" mass="47642">MSKNIFEEEKRNYENIEIPEELNFRVKKAIIIGKKERLKKRIYNVGKSVAALFIIFVASVNISATAAEAFSSIPGFKKLVELVRFNGGDDGFENAVEFGLVQSINYSEEKNGIKFKLNSLSGDYKRLWINYEIEDIDKYDVDIMVKPDYPISKQLSVAQGIFNINDNYFETTFNEFPYEITFEFRVYKKGEGGYLTSYEPISTFIVPVKLDEAFNVDIKEFDSKAEPLKLDVGTIKFVKFEISKTRTVLKFKFNSNYYDSLMFLQCKIIDKDNKVYVTSSVSMNSEIQYGYMEFNGEIPFDKKELIMKFDEIYVHPKEKVKLKVDINNKTIDENSFGIEVDSIDGSYVILRSKVVEDFSIVREIEDGISVNGGNKEGDYVYNNISIYEAKEGFEIYSVIFKDEREVKLKISE</sequence>
<dbReference type="EMBL" id="MAPZ01000019">
    <property type="protein sequence ID" value="OBY10768.1"/>
    <property type="molecule type" value="Genomic_DNA"/>
</dbReference>
<reference evidence="3 4" key="1">
    <citation type="submission" date="2016-06" db="EMBL/GenBank/DDBJ databases">
        <authorList>
            <person name="Kjaerup R.B."/>
            <person name="Dalgaard T.S."/>
            <person name="Juul-Madsen H.R."/>
        </authorList>
    </citation>
    <scope>NUCLEOTIDE SEQUENCE [LARGE SCALE GENOMIC DNA]</scope>
    <source>
        <strain evidence="3 4">373-A1</strain>
    </source>
</reference>
<dbReference type="RefSeq" id="WP_055183472.1">
    <property type="nucleotide sequence ID" value="NZ_CAXSZC010000001.1"/>
</dbReference>
<evidence type="ECO:0000256" key="1">
    <source>
        <dbReference type="SAM" id="Phobius"/>
    </source>
</evidence>
<gene>
    <name evidence="3" type="ORF">CP373A1_09690</name>
</gene>
<feature type="domain" description="DUF4179" evidence="2">
    <location>
        <begin position="39"/>
        <end position="135"/>
    </location>
</feature>
<evidence type="ECO:0000313" key="3">
    <source>
        <dbReference type="EMBL" id="OBY10768.1"/>
    </source>
</evidence>